<keyword evidence="4" id="KW-1185">Reference proteome</keyword>
<comment type="caution">
    <text evidence="3">The sequence shown here is derived from an EMBL/GenBank/DDBJ whole genome shotgun (WGS) entry which is preliminary data.</text>
</comment>
<feature type="domain" description="GST N-terminal" evidence="2">
    <location>
        <begin position="132"/>
        <end position="214"/>
    </location>
</feature>
<accession>A0ABN9UQB4</accession>
<dbReference type="PROSITE" id="PS50404">
    <property type="entry name" value="GST_NTER"/>
    <property type="match status" value="1"/>
</dbReference>
<gene>
    <name evidence="3" type="ORF">PCOR1329_LOCUS50636</name>
</gene>
<sequence length="338" mass="36502">MAAGAQQGSAACSQALAVSRSRSESRAVLELLLPVRAPRLGEAVCAPALAPRAPPEPRPLAVTRPELLPALLGGGLALLALRPCLLCSSVRGLAPGAAGRRGRGQVRPAARPAPVPRRQPGDRREAEKRPAEPLILYEYEGSPFCRKVREALSMLDVSCEMRPCPGARSGFSRQLADRTGRMTVPYLVDPNSGREMFESDDIVDYLFDAYGPGRGEVPFFLREPFSAVTGGYATMLRGLAGSSPDPAALPGNTERRALELWGYDASPFVKLVREKLCSLMLPHVLVPCARGSANRDIMMEQTGVQFQVPFLRDANTGVELFEAAEICEYLDAVYTEKP</sequence>
<proteinExistence type="predicted"/>
<dbReference type="Pfam" id="PF13417">
    <property type="entry name" value="GST_N_3"/>
    <property type="match status" value="2"/>
</dbReference>
<dbReference type="EMBL" id="CAUYUJ010016129">
    <property type="protein sequence ID" value="CAK0862139.1"/>
    <property type="molecule type" value="Genomic_DNA"/>
</dbReference>
<organism evidence="3 4">
    <name type="scientific">Prorocentrum cordatum</name>
    <dbReference type="NCBI Taxonomy" id="2364126"/>
    <lineage>
        <taxon>Eukaryota</taxon>
        <taxon>Sar</taxon>
        <taxon>Alveolata</taxon>
        <taxon>Dinophyceae</taxon>
        <taxon>Prorocentrales</taxon>
        <taxon>Prorocentraceae</taxon>
        <taxon>Prorocentrum</taxon>
    </lineage>
</organism>
<dbReference type="SUPFAM" id="SSF52833">
    <property type="entry name" value="Thioredoxin-like"/>
    <property type="match status" value="2"/>
</dbReference>
<reference evidence="3" key="1">
    <citation type="submission" date="2023-10" db="EMBL/GenBank/DDBJ databases">
        <authorList>
            <person name="Chen Y."/>
            <person name="Shah S."/>
            <person name="Dougan E. K."/>
            <person name="Thang M."/>
            <person name="Chan C."/>
        </authorList>
    </citation>
    <scope>NUCLEOTIDE SEQUENCE [LARGE SCALE GENOMIC DNA]</scope>
</reference>
<dbReference type="PANTHER" id="PTHR45288">
    <property type="entry name" value="THIOREDOXIN FAMILY PROTEIN"/>
    <property type="match status" value="1"/>
</dbReference>
<evidence type="ECO:0000256" key="1">
    <source>
        <dbReference type="SAM" id="MobiDB-lite"/>
    </source>
</evidence>
<feature type="compositionally biased region" description="Basic and acidic residues" evidence="1">
    <location>
        <begin position="119"/>
        <end position="129"/>
    </location>
</feature>
<feature type="region of interest" description="Disordered" evidence="1">
    <location>
        <begin position="96"/>
        <end position="129"/>
    </location>
</feature>
<dbReference type="InterPro" id="IPR036249">
    <property type="entry name" value="Thioredoxin-like_sf"/>
</dbReference>
<protein>
    <recommendedName>
        <fullName evidence="2">GST N-terminal domain-containing protein</fullName>
    </recommendedName>
</protein>
<evidence type="ECO:0000313" key="4">
    <source>
        <dbReference type="Proteomes" id="UP001189429"/>
    </source>
</evidence>
<dbReference type="PANTHER" id="PTHR45288:SF1">
    <property type="entry name" value="THIOREDOXIN FAMILY PROTEIN"/>
    <property type="match status" value="1"/>
</dbReference>
<dbReference type="InterPro" id="IPR004045">
    <property type="entry name" value="Glutathione_S-Trfase_N"/>
</dbReference>
<dbReference type="Gene3D" id="3.40.30.10">
    <property type="entry name" value="Glutaredoxin"/>
    <property type="match status" value="2"/>
</dbReference>
<dbReference type="PROSITE" id="PS51354">
    <property type="entry name" value="GLUTAREDOXIN_2"/>
    <property type="match status" value="1"/>
</dbReference>
<evidence type="ECO:0000313" key="3">
    <source>
        <dbReference type="EMBL" id="CAK0862139.1"/>
    </source>
</evidence>
<evidence type="ECO:0000259" key="2">
    <source>
        <dbReference type="PROSITE" id="PS50404"/>
    </source>
</evidence>
<name>A0ABN9UQB4_9DINO</name>
<dbReference type="Proteomes" id="UP001189429">
    <property type="component" value="Unassembled WGS sequence"/>
</dbReference>